<name>A0ACC3C3G6_PYRYE</name>
<sequence>MVLQELFEMTRTDRVDENGQPIPLHMLPSAYDYSSLATKLRAVFESLRDYERATCTVEERKGARPGLFSTTRPRAVLRFVMRVGGSGLSERELMFLYELLDTWDGTRPGMVVDDGHEQKLRDVFPTPQSIVNAVKDDIAVAVLHLGWKRIRLTEGGVTYEGYFRPVLDVIMCMAHAFGVQLWSGLTGPAPPTDRRQSAMDGDAFRLSEAEVVTDNGPSSCILGIHVYSDASLLSWSGELPAAPRLPVDGTPGLIVCNEDDGPSDEDEYDADNEAEAVDVRKRFCFDWAAYHAAWANTPYDRAVTALFAEYASLYSRISGQVRSTVPPPMTLARGLSIAEQASRFVTLYVNPILGEIHSTKVHKLLCHIMSAIRWHGDLQNGNTASNESEHKHDKPFYSRTNKHLGDFTRQLVVHARGSHAILRRLDDADGLTRGAASRAPRDGQERFLAGQGARAAPTGVEEPASRSRGSSSHNLQQATVGELEARPDLVGIAEILGQPASTKVRLVSSSKLRAVMDCGTPTVQVMHVSDSFYGSAWYDAVLYQADGSASDTASVGVVRAVLRKDYGDVAIIAEMEEVEADPGCPLSARGCARLAWRVIPGRSRVALRLFPVSSIRRLLLLMPDFADLTARRGVAAVPLSCEGDPGERLKERMFVNDFHPWHIDGRT</sequence>
<keyword evidence="2" id="KW-1185">Reference proteome</keyword>
<proteinExistence type="predicted"/>
<gene>
    <name evidence="1" type="ORF">I4F81_006866</name>
</gene>
<evidence type="ECO:0000313" key="1">
    <source>
        <dbReference type="EMBL" id="KAK1864318.1"/>
    </source>
</evidence>
<comment type="caution">
    <text evidence="1">The sequence shown here is derived from an EMBL/GenBank/DDBJ whole genome shotgun (WGS) entry which is preliminary data.</text>
</comment>
<reference evidence="1" key="1">
    <citation type="submission" date="2019-11" db="EMBL/GenBank/DDBJ databases">
        <title>Nori genome reveals adaptations in red seaweeds to the harsh intertidal environment.</title>
        <authorList>
            <person name="Wang D."/>
            <person name="Mao Y."/>
        </authorList>
    </citation>
    <scope>NUCLEOTIDE SEQUENCE</scope>
    <source>
        <tissue evidence="1">Gametophyte</tissue>
    </source>
</reference>
<protein>
    <submittedName>
        <fullName evidence="1">Uncharacterized protein</fullName>
    </submittedName>
</protein>
<accession>A0ACC3C3G6</accession>
<organism evidence="1 2">
    <name type="scientific">Pyropia yezoensis</name>
    <name type="common">Susabi-nori</name>
    <name type="synonym">Porphyra yezoensis</name>
    <dbReference type="NCBI Taxonomy" id="2788"/>
    <lineage>
        <taxon>Eukaryota</taxon>
        <taxon>Rhodophyta</taxon>
        <taxon>Bangiophyceae</taxon>
        <taxon>Bangiales</taxon>
        <taxon>Bangiaceae</taxon>
        <taxon>Pyropia</taxon>
    </lineage>
</organism>
<dbReference type="EMBL" id="CM020619">
    <property type="protein sequence ID" value="KAK1864318.1"/>
    <property type="molecule type" value="Genomic_DNA"/>
</dbReference>
<evidence type="ECO:0000313" key="2">
    <source>
        <dbReference type="Proteomes" id="UP000798662"/>
    </source>
</evidence>
<dbReference type="Proteomes" id="UP000798662">
    <property type="component" value="Chromosome 2"/>
</dbReference>